<evidence type="ECO:0000313" key="3">
    <source>
        <dbReference type="Proteomes" id="UP001231189"/>
    </source>
</evidence>
<reference evidence="2" key="1">
    <citation type="submission" date="2023-07" db="EMBL/GenBank/DDBJ databases">
        <title>A chromosome-level genome assembly of Lolium multiflorum.</title>
        <authorList>
            <person name="Chen Y."/>
            <person name="Copetti D."/>
            <person name="Kolliker R."/>
            <person name="Studer B."/>
        </authorList>
    </citation>
    <scope>NUCLEOTIDE SEQUENCE</scope>
    <source>
        <strain evidence="2">02402/16</strain>
        <tissue evidence="2">Leaf</tissue>
    </source>
</reference>
<name>A0AAD8R248_LOLMU</name>
<proteinExistence type="predicted"/>
<dbReference type="InterPro" id="IPR044953">
    <property type="entry name" value="At1g04390-like"/>
</dbReference>
<dbReference type="Pfam" id="PF26522">
    <property type="entry name" value="ARM_6"/>
    <property type="match status" value="1"/>
</dbReference>
<dbReference type="PANTHER" id="PTHR35918:SF1">
    <property type="entry name" value="BTB DOMAIN-CONTAINING PROTEIN"/>
    <property type="match status" value="1"/>
</dbReference>
<dbReference type="InterPro" id="IPR059007">
    <property type="entry name" value="ARM_At1g04390"/>
</dbReference>
<organism evidence="2 3">
    <name type="scientific">Lolium multiflorum</name>
    <name type="common">Italian ryegrass</name>
    <name type="synonym">Lolium perenne subsp. multiflorum</name>
    <dbReference type="NCBI Taxonomy" id="4521"/>
    <lineage>
        <taxon>Eukaryota</taxon>
        <taxon>Viridiplantae</taxon>
        <taxon>Streptophyta</taxon>
        <taxon>Embryophyta</taxon>
        <taxon>Tracheophyta</taxon>
        <taxon>Spermatophyta</taxon>
        <taxon>Magnoliopsida</taxon>
        <taxon>Liliopsida</taxon>
        <taxon>Poales</taxon>
        <taxon>Poaceae</taxon>
        <taxon>BOP clade</taxon>
        <taxon>Pooideae</taxon>
        <taxon>Poodae</taxon>
        <taxon>Poeae</taxon>
        <taxon>Poeae Chloroplast Group 2 (Poeae type)</taxon>
        <taxon>Loliodinae</taxon>
        <taxon>Loliinae</taxon>
        <taxon>Lolium</taxon>
    </lineage>
</organism>
<protein>
    <recommendedName>
        <fullName evidence="1">At1g04390 ARM repeat domain-containing protein</fullName>
    </recommendedName>
</protein>
<evidence type="ECO:0000313" key="2">
    <source>
        <dbReference type="EMBL" id="KAK1612461.1"/>
    </source>
</evidence>
<gene>
    <name evidence="2" type="ORF">QYE76_036134</name>
</gene>
<dbReference type="PANTHER" id="PTHR35918">
    <property type="entry name" value="OS06G0674800 PROTEIN"/>
    <property type="match status" value="1"/>
</dbReference>
<dbReference type="EMBL" id="JAUUTY010000007">
    <property type="protein sequence ID" value="KAK1612461.1"/>
    <property type="molecule type" value="Genomic_DNA"/>
</dbReference>
<accession>A0AAD8R248</accession>
<evidence type="ECO:0000259" key="1">
    <source>
        <dbReference type="Pfam" id="PF26522"/>
    </source>
</evidence>
<dbReference type="AlphaFoldDB" id="A0AAD8R248"/>
<comment type="caution">
    <text evidence="2">The sequence shown here is derived from an EMBL/GenBank/DDBJ whole genome shotgun (WGS) entry which is preliminary data.</text>
</comment>
<keyword evidence="3" id="KW-1185">Reference proteome</keyword>
<feature type="domain" description="At1g04390 ARM repeat" evidence="1">
    <location>
        <begin position="97"/>
        <end position="213"/>
    </location>
</feature>
<dbReference type="Proteomes" id="UP001231189">
    <property type="component" value="Unassembled WGS sequence"/>
</dbReference>
<sequence>MATLQRNGILLMLEFSLTRSKQWLLFSVVCRMKCCGFLLLSFRYCRALGGALRTKNISIVIQAADVSLKLVSSIGHSVRQYPVVEIVRPLSCQLLADQLPSAISCAMAMNCILNTLVTASSSTHAKIWEALGRTNAVGSIVSALWSYTLYAHPLNYLTEMIFLLRIILWGWPSSRYHVWSSCNLMGKLAHYCLATETAVAAKVLRLYAALALCGHGAFILLKNEVLMAKISEPVETSHPSSTRIEASKLCQVLLRSSRGCSALLIF</sequence>